<dbReference type="OrthoDB" id="3529510at2"/>
<dbReference type="PANTHER" id="PTHR35526">
    <property type="entry name" value="ANTI-SIGMA-F FACTOR RSBW-RELATED"/>
    <property type="match status" value="1"/>
</dbReference>
<keyword evidence="1" id="KW-0808">Transferase</keyword>
<dbReference type="CDD" id="cd16936">
    <property type="entry name" value="HATPase_RsbW-like"/>
    <property type="match status" value="1"/>
</dbReference>
<gene>
    <name evidence="3" type="ORF">DY218_18645</name>
</gene>
<dbReference type="Proteomes" id="UP000263094">
    <property type="component" value="Unassembled WGS sequence"/>
</dbReference>
<protein>
    <submittedName>
        <fullName evidence="3">ATP-binding protein</fullName>
    </submittedName>
</protein>
<keyword evidence="1" id="KW-0418">Kinase</keyword>
<evidence type="ECO:0000256" key="1">
    <source>
        <dbReference type="ARBA" id="ARBA00022527"/>
    </source>
</evidence>
<dbReference type="AlphaFoldDB" id="A0A372M3G3"/>
<keyword evidence="3" id="KW-0067">ATP-binding</keyword>
<name>A0A372M3G3_9ACTN</name>
<dbReference type="Gene3D" id="3.30.565.10">
    <property type="entry name" value="Histidine kinase-like ATPase, C-terminal domain"/>
    <property type="match status" value="1"/>
</dbReference>
<organism evidence="3 4">
    <name type="scientific">Streptomyces triticagri</name>
    <dbReference type="NCBI Taxonomy" id="2293568"/>
    <lineage>
        <taxon>Bacteria</taxon>
        <taxon>Bacillati</taxon>
        <taxon>Actinomycetota</taxon>
        <taxon>Actinomycetes</taxon>
        <taxon>Kitasatosporales</taxon>
        <taxon>Streptomycetaceae</taxon>
        <taxon>Streptomyces</taxon>
    </lineage>
</organism>
<feature type="domain" description="Histidine kinase/HSP90-like ATPase" evidence="2">
    <location>
        <begin position="26"/>
        <end position="137"/>
    </location>
</feature>
<keyword evidence="3" id="KW-0547">Nucleotide-binding</keyword>
<reference evidence="3 4" key="1">
    <citation type="submission" date="2018-08" db="EMBL/GenBank/DDBJ databases">
        <title>Isolation, diversity and antifungal activity of Actinobacteria from wheat.</title>
        <authorList>
            <person name="Han C."/>
        </authorList>
    </citation>
    <scope>NUCLEOTIDE SEQUENCE [LARGE SCALE GENOMIC DNA]</scope>
    <source>
        <strain evidence="3 4">NEAU-YY421</strain>
    </source>
</reference>
<dbReference type="InterPro" id="IPR003594">
    <property type="entry name" value="HATPase_dom"/>
</dbReference>
<evidence type="ECO:0000313" key="3">
    <source>
        <dbReference type="EMBL" id="RFU85180.1"/>
    </source>
</evidence>
<sequence>MDVCHDQAFQPYIVSQWSTPSPDVPRRARAALYEVLERYGCDDETTTDLVLAAHELIANANEHAVGPYEVRVRRTSRQIVCEVDDHSPRIPDIPVLPASGLFLPVESGRGGGLDALCELLSERGRGLHIVDELSNGVWGFRSWRGTKTAWLALRPPTWRGR</sequence>
<evidence type="ECO:0000259" key="2">
    <source>
        <dbReference type="Pfam" id="PF13581"/>
    </source>
</evidence>
<accession>A0A372M3G3</accession>
<proteinExistence type="predicted"/>
<dbReference type="GO" id="GO:0005524">
    <property type="term" value="F:ATP binding"/>
    <property type="evidence" value="ECO:0007669"/>
    <property type="project" value="UniProtKB-KW"/>
</dbReference>
<dbReference type="GO" id="GO:0004674">
    <property type="term" value="F:protein serine/threonine kinase activity"/>
    <property type="evidence" value="ECO:0007669"/>
    <property type="project" value="UniProtKB-KW"/>
</dbReference>
<dbReference type="InterPro" id="IPR036890">
    <property type="entry name" value="HATPase_C_sf"/>
</dbReference>
<evidence type="ECO:0000313" key="4">
    <source>
        <dbReference type="Proteomes" id="UP000263094"/>
    </source>
</evidence>
<dbReference type="InterPro" id="IPR050267">
    <property type="entry name" value="Anti-sigma-factor_SerPK"/>
</dbReference>
<dbReference type="Pfam" id="PF13581">
    <property type="entry name" value="HATPase_c_2"/>
    <property type="match status" value="1"/>
</dbReference>
<keyword evidence="4" id="KW-1185">Reference proteome</keyword>
<dbReference type="PANTHER" id="PTHR35526:SF3">
    <property type="entry name" value="ANTI-SIGMA-F FACTOR RSBW"/>
    <property type="match status" value="1"/>
</dbReference>
<dbReference type="SUPFAM" id="SSF55874">
    <property type="entry name" value="ATPase domain of HSP90 chaperone/DNA topoisomerase II/histidine kinase"/>
    <property type="match status" value="1"/>
</dbReference>
<dbReference type="EMBL" id="QUAK01000101">
    <property type="protein sequence ID" value="RFU85180.1"/>
    <property type="molecule type" value="Genomic_DNA"/>
</dbReference>
<comment type="caution">
    <text evidence="3">The sequence shown here is derived from an EMBL/GenBank/DDBJ whole genome shotgun (WGS) entry which is preliminary data.</text>
</comment>
<keyword evidence="1" id="KW-0723">Serine/threonine-protein kinase</keyword>